<name>A0A319CGS0_9EURO</name>
<dbReference type="Proteomes" id="UP000248340">
    <property type="component" value="Unassembled WGS sequence"/>
</dbReference>
<accession>A0A319CGS0</accession>
<dbReference type="AlphaFoldDB" id="A0A319CGS0"/>
<keyword evidence="2" id="KW-1185">Reference proteome</keyword>
<organism evidence="1 2">
    <name type="scientific">Aspergillus uvarum CBS 121591</name>
    <dbReference type="NCBI Taxonomy" id="1448315"/>
    <lineage>
        <taxon>Eukaryota</taxon>
        <taxon>Fungi</taxon>
        <taxon>Dikarya</taxon>
        <taxon>Ascomycota</taxon>
        <taxon>Pezizomycotina</taxon>
        <taxon>Eurotiomycetes</taxon>
        <taxon>Eurotiomycetidae</taxon>
        <taxon>Eurotiales</taxon>
        <taxon>Aspergillaceae</taxon>
        <taxon>Aspergillus</taxon>
        <taxon>Aspergillus subgen. Circumdati</taxon>
    </lineage>
</organism>
<dbReference type="EMBL" id="KZ821736">
    <property type="protein sequence ID" value="PYH77803.1"/>
    <property type="molecule type" value="Genomic_DNA"/>
</dbReference>
<dbReference type="RefSeq" id="XP_025488003.1">
    <property type="nucleotide sequence ID" value="XM_025630364.1"/>
</dbReference>
<dbReference type="VEuPathDB" id="FungiDB:BO82DRAFT_172306"/>
<proteinExistence type="predicted"/>
<evidence type="ECO:0000313" key="1">
    <source>
        <dbReference type="EMBL" id="PYH77803.1"/>
    </source>
</evidence>
<reference evidence="1 2" key="1">
    <citation type="submission" date="2016-12" db="EMBL/GenBank/DDBJ databases">
        <title>The genomes of Aspergillus section Nigri reveals drivers in fungal speciation.</title>
        <authorList>
            <consortium name="DOE Joint Genome Institute"/>
            <person name="Vesth T.C."/>
            <person name="Nybo J."/>
            <person name="Theobald S."/>
            <person name="Brandl J."/>
            <person name="Frisvad J.C."/>
            <person name="Nielsen K.F."/>
            <person name="Lyhne E.K."/>
            <person name="Kogle M.E."/>
            <person name="Kuo A."/>
            <person name="Riley R."/>
            <person name="Clum A."/>
            <person name="Nolan M."/>
            <person name="Lipzen A."/>
            <person name="Salamov A."/>
            <person name="Henrissat B."/>
            <person name="Wiebenga A."/>
            <person name="De Vries R.P."/>
            <person name="Grigoriev I.V."/>
            <person name="Mortensen U.H."/>
            <person name="Andersen M.R."/>
            <person name="Baker S.E."/>
        </authorList>
    </citation>
    <scope>NUCLEOTIDE SEQUENCE [LARGE SCALE GENOMIC DNA]</scope>
    <source>
        <strain evidence="1 2">CBS 121591</strain>
    </source>
</reference>
<dbReference type="GeneID" id="37133105"/>
<evidence type="ECO:0000313" key="2">
    <source>
        <dbReference type="Proteomes" id="UP000248340"/>
    </source>
</evidence>
<gene>
    <name evidence="1" type="ORF">BO82DRAFT_172306</name>
</gene>
<sequence>MYVCTLHYRCNGAGNNVLTICHVVIFIYAVMRAAAAASAPCPGAVLGVVLADITAPSSHSWRSSFPGAAFISSARDVAPLLSSGSFGVSSMPFSPSQTIASITLRSSSVF</sequence>
<protein>
    <submittedName>
        <fullName evidence="1">Uncharacterized protein</fullName>
    </submittedName>
</protein>